<dbReference type="AlphaFoldDB" id="C7TY58"/>
<proteinExistence type="evidence at transcript level"/>
<protein>
    <submittedName>
        <fullName evidence="1">Hypotheticial protein</fullName>
    </submittedName>
</protein>
<reference evidence="1" key="2">
    <citation type="submission" date="2009-03" db="EMBL/GenBank/DDBJ databases">
        <authorList>
            <person name="Gang L."/>
        </authorList>
    </citation>
    <scope>NUCLEOTIDE SEQUENCE</scope>
    <source>
        <strain evidence="1">Anhui</strain>
    </source>
</reference>
<sequence length="42" mass="5009">MHIKGLLMAVTNSLPKVSVYELFDRFLKRWMEENSDYMDNEG</sequence>
<name>C7TY58_SCHJA</name>
<accession>C7TY58</accession>
<evidence type="ECO:0000313" key="1">
    <source>
        <dbReference type="EMBL" id="CAX82534.1"/>
    </source>
</evidence>
<reference evidence="1" key="1">
    <citation type="journal article" date="2009" name="Nature">
        <title>The Schistosoma japonicum genome reveals features of host-parasite interplay.</title>
        <authorList>
            <person name="Liu F."/>
            <person name="Zhou Y."/>
            <person name="Wang Z.Q."/>
            <person name="Lu G."/>
            <person name="Zheng H."/>
            <person name="Brindley P.J."/>
            <person name="McManus D.P."/>
            <person name="Blair D."/>
            <person name="Zhang Q.H."/>
            <person name="Zhong Y."/>
            <person name="Wang S."/>
            <person name="Han Z.G."/>
            <person name="Chen Z."/>
        </authorList>
    </citation>
    <scope>NUCLEOTIDE SEQUENCE</scope>
    <source>
        <strain evidence="1">Anhui</strain>
    </source>
</reference>
<organism evidence="1">
    <name type="scientific">Schistosoma japonicum</name>
    <name type="common">Blood fluke</name>
    <dbReference type="NCBI Taxonomy" id="6182"/>
    <lineage>
        <taxon>Eukaryota</taxon>
        <taxon>Metazoa</taxon>
        <taxon>Spiralia</taxon>
        <taxon>Lophotrochozoa</taxon>
        <taxon>Platyhelminthes</taxon>
        <taxon>Trematoda</taxon>
        <taxon>Digenea</taxon>
        <taxon>Strigeidida</taxon>
        <taxon>Schistosomatoidea</taxon>
        <taxon>Schistosomatidae</taxon>
        <taxon>Schistosoma</taxon>
    </lineage>
</organism>
<dbReference type="EMBL" id="FN326810">
    <property type="protein sequence ID" value="CAX82534.1"/>
    <property type="molecule type" value="mRNA"/>
</dbReference>